<dbReference type="RefSeq" id="WP_144870945.1">
    <property type="nucleotide sequence ID" value="NZ_LR213919.1"/>
</dbReference>
<organism evidence="1 2">
    <name type="scientific">Hyella patelloides LEGE 07179</name>
    <dbReference type="NCBI Taxonomy" id="945734"/>
    <lineage>
        <taxon>Bacteria</taxon>
        <taxon>Bacillati</taxon>
        <taxon>Cyanobacteriota</taxon>
        <taxon>Cyanophyceae</taxon>
        <taxon>Pleurocapsales</taxon>
        <taxon>Hyellaceae</taxon>
        <taxon>Hyella</taxon>
    </lineage>
</organism>
<name>A0A563VN87_9CYAN</name>
<dbReference type="Proteomes" id="UP000320055">
    <property type="component" value="Unassembled WGS sequence"/>
</dbReference>
<evidence type="ECO:0000313" key="2">
    <source>
        <dbReference type="Proteomes" id="UP000320055"/>
    </source>
</evidence>
<keyword evidence="2" id="KW-1185">Reference proteome</keyword>
<accession>A0A563VN87</accession>
<evidence type="ECO:0000313" key="1">
    <source>
        <dbReference type="EMBL" id="VEP12827.1"/>
    </source>
</evidence>
<protein>
    <submittedName>
        <fullName evidence="1">Uncharacterized protein</fullName>
    </submittedName>
</protein>
<gene>
    <name evidence="1" type="ORF">H1P_1680001</name>
</gene>
<reference evidence="1 2" key="1">
    <citation type="submission" date="2019-01" db="EMBL/GenBank/DDBJ databases">
        <authorList>
            <person name="Brito A."/>
        </authorList>
    </citation>
    <scope>NUCLEOTIDE SEQUENCE [LARGE SCALE GENOMIC DNA]</scope>
    <source>
        <strain evidence="1">1</strain>
    </source>
</reference>
<sequence length="114" mass="13220">MTVEINLDKLDLAFKIVSNRAREDILYLDIQTGSIFIEVQDSIYYFAIDNIKEESCIPKDVLNDFRSGEFNNQSSLELPEYESRNTAPEVINYRMISWLHSQGIYSGLQVYKGQ</sequence>
<dbReference type="AlphaFoldDB" id="A0A563VN87"/>
<dbReference type="EMBL" id="CAACVJ010000077">
    <property type="protein sequence ID" value="VEP12827.1"/>
    <property type="molecule type" value="Genomic_DNA"/>
</dbReference>
<proteinExistence type="predicted"/>